<dbReference type="InterPro" id="IPR024232">
    <property type="entry name" value="SpoIIIAH"/>
</dbReference>
<dbReference type="Pfam" id="PF12685">
    <property type="entry name" value="SpoIIIAH"/>
    <property type="match status" value="1"/>
</dbReference>
<evidence type="ECO:0000256" key="1">
    <source>
        <dbReference type="SAM" id="Coils"/>
    </source>
</evidence>
<dbReference type="RefSeq" id="WP_092351311.1">
    <property type="nucleotide sequence ID" value="NZ_CANSQN010000003.1"/>
</dbReference>
<keyword evidence="1" id="KW-0175">Coiled coil</keyword>
<accession>A0A1I0BDH9</accession>
<organism evidence="2 3">
    <name type="scientific">Thomasclavelia cocleata</name>
    <dbReference type="NCBI Taxonomy" id="69824"/>
    <lineage>
        <taxon>Bacteria</taxon>
        <taxon>Bacillati</taxon>
        <taxon>Bacillota</taxon>
        <taxon>Erysipelotrichia</taxon>
        <taxon>Erysipelotrichales</taxon>
        <taxon>Coprobacillaceae</taxon>
        <taxon>Thomasclavelia</taxon>
    </lineage>
</organism>
<dbReference type="InterPro" id="IPR038503">
    <property type="entry name" value="SpoIIIAH_sf"/>
</dbReference>
<reference evidence="3" key="1">
    <citation type="submission" date="2016-10" db="EMBL/GenBank/DDBJ databases">
        <authorList>
            <person name="Varghese N."/>
            <person name="Submissions S."/>
        </authorList>
    </citation>
    <scope>NUCLEOTIDE SEQUENCE [LARGE SCALE GENOMIC DNA]</scope>
    <source>
        <strain evidence="3">DSM 1551</strain>
    </source>
</reference>
<keyword evidence="3" id="KW-1185">Reference proteome</keyword>
<dbReference type="Gene3D" id="1.10.287.4300">
    <property type="entry name" value="Stage III sporulation protein AH-like"/>
    <property type="match status" value="1"/>
</dbReference>
<dbReference type="GeneID" id="78287110"/>
<evidence type="ECO:0000313" key="2">
    <source>
        <dbReference type="EMBL" id="SET04556.1"/>
    </source>
</evidence>
<gene>
    <name evidence="2" type="ORF">SAMN04489758_10162</name>
</gene>
<dbReference type="AlphaFoldDB" id="A0A1I0BDH9"/>
<name>A0A1I0BDH9_9FIRM</name>
<dbReference type="EMBL" id="FOIN01000001">
    <property type="protein sequence ID" value="SET04556.1"/>
    <property type="molecule type" value="Genomic_DNA"/>
</dbReference>
<dbReference type="OrthoDB" id="1654424at2"/>
<proteinExistence type="predicted"/>
<evidence type="ECO:0000313" key="3">
    <source>
        <dbReference type="Proteomes" id="UP000198558"/>
    </source>
</evidence>
<dbReference type="Proteomes" id="UP000198558">
    <property type="component" value="Unassembled WGS sequence"/>
</dbReference>
<sequence length="156" mass="17290">MNRQAITFLTLFSLILVLSIYYILLPPENTVNEVAVNNQEISQIEALQKNLDKEREDLISENNAIIASSESDSDKIASALATISEAKETAALEAKITKIVNEAGFKNAFVEVENKTIKVIVDKKNANGNDANSIIKVIMEKTKNEYQVEVKFISEA</sequence>
<protein>
    <submittedName>
        <fullName evidence="2">SpoIIIAH-like protein</fullName>
    </submittedName>
</protein>
<feature type="coiled-coil region" evidence="1">
    <location>
        <begin position="37"/>
        <end position="64"/>
    </location>
</feature>